<evidence type="ECO:0000256" key="7">
    <source>
        <dbReference type="SAM" id="Phobius"/>
    </source>
</evidence>
<dbReference type="Proteomes" id="UP001528920">
    <property type="component" value="Unassembled WGS sequence"/>
</dbReference>
<evidence type="ECO:0000256" key="6">
    <source>
        <dbReference type="ARBA" id="ARBA00023012"/>
    </source>
</evidence>
<keyword evidence="10" id="KW-1185">Reference proteome</keyword>
<gene>
    <name evidence="9" type="ORF">L3049_16995</name>
</gene>
<dbReference type="SMART" id="SM00387">
    <property type="entry name" value="HATPase_c"/>
    <property type="match status" value="1"/>
</dbReference>
<dbReference type="Gene3D" id="3.30.565.10">
    <property type="entry name" value="Histidine kinase-like ATPase, C-terminal domain"/>
    <property type="match status" value="1"/>
</dbReference>
<keyword evidence="5 9" id="KW-0418">Kinase</keyword>
<evidence type="ECO:0000256" key="3">
    <source>
        <dbReference type="ARBA" id="ARBA00022553"/>
    </source>
</evidence>
<keyword evidence="7" id="KW-0472">Membrane</keyword>
<dbReference type="CDD" id="cd00082">
    <property type="entry name" value="HisKA"/>
    <property type="match status" value="1"/>
</dbReference>
<dbReference type="GO" id="GO:0016301">
    <property type="term" value="F:kinase activity"/>
    <property type="evidence" value="ECO:0007669"/>
    <property type="project" value="UniProtKB-KW"/>
</dbReference>
<dbReference type="PROSITE" id="PS50109">
    <property type="entry name" value="HIS_KIN"/>
    <property type="match status" value="1"/>
</dbReference>
<comment type="catalytic activity">
    <reaction evidence="1">
        <text>ATP + protein L-histidine = ADP + protein N-phospho-L-histidine.</text>
        <dbReference type="EC" id="2.7.13.3"/>
    </reaction>
</comment>
<dbReference type="RefSeq" id="WP_275111021.1">
    <property type="nucleotide sequence ID" value="NZ_JAKJSC010000005.1"/>
</dbReference>
<dbReference type="SUPFAM" id="SSF47384">
    <property type="entry name" value="Homodimeric domain of signal transducing histidine kinase"/>
    <property type="match status" value="1"/>
</dbReference>
<dbReference type="Gene3D" id="1.10.287.130">
    <property type="match status" value="1"/>
</dbReference>
<dbReference type="Pfam" id="PF00512">
    <property type="entry name" value="HisKA"/>
    <property type="match status" value="1"/>
</dbReference>
<dbReference type="PANTHER" id="PTHR43711:SF31">
    <property type="entry name" value="HISTIDINE KINASE"/>
    <property type="match status" value="1"/>
</dbReference>
<keyword evidence="3" id="KW-0597">Phosphoprotein</keyword>
<evidence type="ECO:0000256" key="1">
    <source>
        <dbReference type="ARBA" id="ARBA00000085"/>
    </source>
</evidence>
<comment type="caution">
    <text evidence="9">The sequence shown here is derived from an EMBL/GenBank/DDBJ whole genome shotgun (WGS) entry which is preliminary data.</text>
</comment>
<keyword evidence="7" id="KW-1133">Transmembrane helix</keyword>
<dbReference type="InterPro" id="IPR050736">
    <property type="entry name" value="Sensor_HK_Regulatory"/>
</dbReference>
<dbReference type="PRINTS" id="PR00344">
    <property type="entry name" value="BCTRLSENSOR"/>
</dbReference>
<evidence type="ECO:0000313" key="10">
    <source>
        <dbReference type="Proteomes" id="UP001528920"/>
    </source>
</evidence>
<dbReference type="Pfam" id="PF02518">
    <property type="entry name" value="HATPase_c"/>
    <property type="match status" value="1"/>
</dbReference>
<dbReference type="InterPro" id="IPR003594">
    <property type="entry name" value="HATPase_dom"/>
</dbReference>
<dbReference type="InterPro" id="IPR036890">
    <property type="entry name" value="HATPase_C_sf"/>
</dbReference>
<proteinExistence type="predicted"/>
<dbReference type="CDD" id="cd00075">
    <property type="entry name" value="HATPase"/>
    <property type="match status" value="1"/>
</dbReference>
<dbReference type="InterPro" id="IPR036097">
    <property type="entry name" value="HisK_dim/P_sf"/>
</dbReference>
<keyword evidence="4" id="KW-0808">Transferase</keyword>
<keyword evidence="6" id="KW-0902">Two-component regulatory system</keyword>
<dbReference type="InterPro" id="IPR003661">
    <property type="entry name" value="HisK_dim/P_dom"/>
</dbReference>
<feature type="domain" description="Histidine kinase" evidence="8">
    <location>
        <begin position="296"/>
        <end position="515"/>
    </location>
</feature>
<dbReference type="EMBL" id="JAKJSC010000005">
    <property type="protein sequence ID" value="MDE5419692.1"/>
    <property type="molecule type" value="Genomic_DNA"/>
</dbReference>
<evidence type="ECO:0000256" key="2">
    <source>
        <dbReference type="ARBA" id="ARBA00012438"/>
    </source>
</evidence>
<protein>
    <recommendedName>
        <fullName evidence="2">histidine kinase</fullName>
        <ecNumber evidence="2">2.7.13.3</ecNumber>
    </recommendedName>
</protein>
<reference evidence="9 10" key="1">
    <citation type="submission" date="2022-01" db="EMBL/GenBank/DDBJ databases">
        <title>Labilibaculum sp. nov, a marine bacterium isolated from Antarctica.</title>
        <authorList>
            <person name="Dai W."/>
        </authorList>
    </citation>
    <scope>NUCLEOTIDE SEQUENCE [LARGE SCALE GENOMIC DNA]</scope>
    <source>
        <strain evidence="9 10">DW002</strain>
    </source>
</reference>
<accession>A0ABT5VWA9</accession>
<feature type="transmembrane region" description="Helical" evidence="7">
    <location>
        <begin position="259"/>
        <end position="277"/>
    </location>
</feature>
<dbReference type="PANTHER" id="PTHR43711">
    <property type="entry name" value="TWO-COMPONENT HISTIDINE KINASE"/>
    <property type="match status" value="1"/>
</dbReference>
<dbReference type="EC" id="2.7.13.3" evidence="2"/>
<dbReference type="InterPro" id="IPR004358">
    <property type="entry name" value="Sig_transdc_His_kin-like_C"/>
</dbReference>
<name>A0ABT5VWA9_9BACT</name>
<evidence type="ECO:0000313" key="9">
    <source>
        <dbReference type="EMBL" id="MDE5419692.1"/>
    </source>
</evidence>
<dbReference type="SMART" id="SM00388">
    <property type="entry name" value="HisKA"/>
    <property type="match status" value="1"/>
</dbReference>
<feature type="transmembrane region" description="Helical" evidence="7">
    <location>
        <begin position="6"/>
        <end position="26"/>
    </location>
</feature>
<evidence type="ECO:0000256" key="4">
    <source>
        <dbReference type="ARBA" id="ARBA00022679"/>
    </source>
</evidence>
<evidence type="ECO:0000256" key="5">
    <source>
        <dbReference type="ARBA" id="ARBA00022777"/>
    </source>
</evidence>
<sequence>MIKPGLKIGIALSIILILPSLFFTAYEIGNLNQNEAVIDSIYSSQLESVLFSINQYSDDVLSGWANQMDKGRYGLDKEIELLETKNYSIDAFFLINADRYQLFPKEKIPEDSINSLSKMLEEIYLVNESKIAALQRYIKSGYQKIGVLKANMDGKSLFAFARNQDSLSVETVLLLVDTEKFIQENLGPKIQGIAQDQYYISVIDRELNTELYSNVVFDAEGKNIQQKKEIWLFPNYDLGIQMKGNTIEDLVRKRTKTNVILLVVMNVILLLGAWFVYKSIQQQIRLTQLKSDFISNVSHEIRTPLALINMYSETLEMGRISNEEKKHEYYKVINTEANRLSRMVNNILNFNKIESGRREYHFKETDLNQEVEIILQNYGQHLDSKGFEISFAACEDLPKLLIDQEAVSEAIINLIDNAVKYSNETKKIKLQCEKNADYAILNVIDHGIGIATKDQSLIFDKFFRVSSGDLAYKAKGSGIGLSIVKHIMDAHGGKINVKSEPGEGSVFSLWFKLNK</sequence>
<keyword evidence="7" id="KW-0812">Transmembrane</keyword>
<dbReference type="InterPro" id="IPR005467">
    <property type="entry name" value="His_kinase_dom"/>
</dbReference>
<evidence type="ECO:0000259" key="8">
    <source>
        <dbReference type="PROSITE" id="PS50109"/>
    </source>
</evidence>
<organism evidence="9 10">
    <name type="scientific">Paralabilibaculum antarcticum</name>
    <dbReference type="NCBI Taxonomy" id="2912572"/>
    <lineage>
        <taxon>Bacteria</taxon>
        <taxon>Pseudomonadati</taxon>
        <taxon>Bacteroidota</taxon>
        <taxon>Bacteroidia</taxon>
        <taxon>Marinilabiliales</taxon>
        <taxon>Marinifilaceae</taxon>
        <taxon>Paralabilibaculum</taxon>
    </lineage>
</organism>
<dbReference type="SUPFAM" id="SSF55874">
    <property type="entry name" value="ATPase domain of HSP90 chaperone/DNA topoisomerase II/histidine kinase"/>
    <property type="match status" value="1"/>
</dbReference>